<keyword evidence="7" id="KW-1185">Reference proteome</keyword>
<organism evidence="6 7">
    <name type="scientific">Candidimonas nitroreducens</name>
    <dbReference type="NCBI Taxonomy" id="683354"/>
    <lineage>
        <taxon>Bacteria</taxon>
        <taxon>Pseudomonadati</taxon>
        <taxon>Pseudomonadota</taxon>
        <taxon>Betaproteobacteria</taxon>
        <taxon>Burkholderiales</taxon>
        <taxon>Alcaligenaceae</taxon>
        <taxon>Candidimonas</taxon>
    </lineage>
</organism>
<dbReference type="CDD" id="cd08432">
    <property type="entry name" value="PBP2_GcdR_TrpI_HvrB_AmpR_like"/>
    <property type="match status" value="1"/>
</dbReference>
<dbReference type="GO" id="GO:0043565">
    <property type="term" value="F:sequence-specific DNA binding"/>
    <property type="evidence" value="ECO:0007669"/>
    <property type="project" value="TreeGrafter"/>
</dbReference>
<evidence type="ECO:0000256" key="3">
    <source>
        <dbReference type="ARBA" id="ARBA00023125"/>
    </source>
</evidence>
<dbReference type="AlphaFoldDB" id="A0A225MVS2"/>
<dbReference type="Pfam" id="PF03466">
    <property type="entry name" value="LysR_substrate"/>
    <property type="match status" value="1"/>
</dbReference>
<dbReference type="OrthoDB" id="8591238at2"/>
<keyword evidence="3" id="KW-0238">DNA-binding</keyword>
<feature type="domain" description="HTH lysR-type" evidence="5">
    <location>
        <begin position="6"/>
        <end position="63"/>
    </location>
</feature>
<proteinExistence type="inferred from homology"/>
<dbReference type="RefSeq" id="WP_088602250.1">
    <property type="nucleotide sequence ID" value="NZ_NJIH01000003.1"/>
</dbReference>
<dbReference type="SUPFAM" id="SSF53850">
    <property type="entry name" value="Periplasmic binding protein-like II"/>
    <property type="match status" value="1"/>
</dbReference>
<dbReference type="Gene3D" id="1.10.10.10">
    <property type="entry name" value="Winged helix-like DNA-binding domain superfamily/Winged helix DNA-binding domain"/>
    <property type="match status" value="1"/>
</dbReference>
<dbReference type="Pfam" id="PF00126">
    <property type="entry name" value="HTH_1"/>
    <property type="match status" value="1"/>
</dbReference>
<gene>
    <name evidence="6" type="ORF">CEY11_04945</name>
</gene>
<dbReference type="InterPro" id="IPR036388">
    <property type="entry name" value="WH-like_DNA-bd_sf"/>
</dbReference>
<protein>
    <submittedName>
        <fullName evidence="6">Transcriptional regulator</fullName>
    </submittedName>
</protein>
<evidence type="ECO:0000256" key="4">
    <source>
        <dbReference type="ARBA" id="ARBA00023163"/>
    </source>
</evidence>
<dbReference type="InterPro" id="IPR005119">
    <property type="entry name" value="LysR_subst-bd"/>
</dbReference>
<evidence type="ECO:0000256" key="1">
    <source>
        <dbReference type="ARBA" id="ARBA00009437"/>
    </source>
</evidence>
<name>A0A225MVS2_9BURK</name>
<evidence type="ECO:0000313" key="7">
    <source>
        <dbReference type="Proteomes" id="UP000214603"/>
    </source>
</evidence>
<dbReference type="InterPro" id="IPR036390">
    <property type="entry name" value="WH_DNA-bd_sf"/>
</dbReference>
<dbReference type="InterPro" id="IPR000847">
    <property type="entry name" value="LysR_HTH_N"/>
</dbReference>
<dbReference type="NCBIfam" id="NF008352">
    <property type="entry name" value="PRK11139.1"/>
    <property type="match status" value="1"/>
</dbReference>
<dbReference type="GO" id="GO:0006351">
    <property type="term" value="P:DNA-templated transcription"/>
    <property type="evidence" value="ECO:0007669"/>
    <property type="project" value="TreeGrafter"/>
</dbReference>
<dbReference type="PANTHER" id="PTHR30537">
    <property type="entry name" value="HTH-TYPE TRANSCRIPTIONAL REGULATOR"/>
    <property type="match status" value="1"/>
</dbReference>
<evidence type="ECO:0000313" key="6">
    <source>
        <dbReference type="EMBL" id="OWT63671.1"/>
    </source>
</evidence>
<dbReference type="PANTHER" id="PTHR30537:SF74">
    <property type="entry name" value="HTH-TYPE TRANSCRIPTIONAL REGULATOR TRPI"/>
    <property type="match status" value="1"/>
</dbReference>
<comment type="caution">
    <text evidence="6">The sequence shown here is derived from an EMBL/GenBank/DDBJ whole genome shotgun (WGS) entry which is preliminary data.</text>
</comment>
<keyword evidence="2" id="KW-0805">Transcription regulation</keyword>
<keyword evidence="4" id="KW-0804">Transcription</keyword>
<evidence type="ECO:0000256" key="2">
    <source>
        <dbReference type="ARBA" id="ARBA00023015"/>
    </source>
</evidence>
<dbReference type="EMBL" id="NJIH01000003">
    <property type="protein sequence ID" value="OWT63671.1"/>
    <property type="molecule type" value="Genomic_DNA"/>
</dbReference>
<accession>A0A225MVS2</accession>
<dbReference type="InterPro" id="IPR058163">
    <property type="entry name" value="LysR-type_TF_proteobact-type"/>
</dbReference>
<evidence type="ECO:0000259" key="5">
    <source>
        <dbReference type="PROSITE" id="PS50931"/>
    </source>
</evidence>
<dbReference type="PRINTS" id="PR00039">
    <property type="entry name" value="HTHLYSR"/>
</dbReference>
<dbReference type="GO" id="GO:0003700">
    <property type="term" value="F:DNA-binding transcription factor activity"/>
    <property type="evidence" value="ECO:0007669"/>
    <property type="project" value="InterPro"/>
</dbReference>
<dbReference type="PROSITE" id="PS50931">
    <property type="entry name" value="HTH_LYSR"/>
    <property type="match status" value="1"/>
</dbReference>
<dbReference type="FunFam" id="1.10.10.10:FF:000038">
    <property type="entry name" value="Glycine cleavage system transcriptional activator"/>
    <property type="match status" value="1"/>
</dbReference>
<dbReference type="Proteomes" id="UP000214603">
    <property type="component" value="Unassembled WGS sequence"/>
</dbReference>
<dbReference type="Gene3D" id="3.40.190.10">
    <property type="entry name" value="Periplasmic binding protein-like II"/>
    <property type="match status" value="2"/>
</dbReference>
<reference evidence="7" key="1">
    <citation type="submission" date="2017-06" db="EMBL/GenBank/DDBJ databases">
        <title>Herbaspirillum phytohormonus sp. nov., isolated from the root nodule of Robinia pseudoacacia in lead-zinc mine.</title>
        <authorList>
            <person name="Fan M."/>
            <person name="Lin Y."/>
        </authorList>
    </citation>
    <scope>NUCLEOTIDE SEQUENCE [LARGE SCALE GENOMIC DNA]</scope>
    <source>
        <strain evidence="7">SC-089</strain>
    </source>
</reference>
<sequence>MPDHLPSLKALRIFEAAGRHHGYSRAAEELFLTHSAVSHQIKALEAELGTKLFRRAGHSMLLTEDGQRLYLAMNEALALIAKGVAEVRADDRPQTLNVSAPPSLAIWLVPRLADFRQRHPRLEINLSGAIALVDFSHDDVDLALRFGQGVWPGLRADRLPLDDLVYLAVCSPAYRHGRLPRTVGELRKCTLIHHPFMPWAEWFRSAGSNVEPSIPGPHFNEYPLAMQAALSGQGVMLANSIMISAELASGQLVRVLQDQPALRQSSAYYIVFPENRTLSSKARVFCDWLLEQAHQSTVAKSSP</sequence>
<comment type="similarity">
    <text evidence="1">Belongs to the LysR transcriptional regulatory family.</text>
</comment>
<dbReference type="SUPFAM" id="SSF46785">
    <property type="entry name" value="Winged helix' DNA-binding domain"/>
    <property type="match status" value="1"/>
</dbReference>